<evidence type="ECO:0000313" key="6">
    <source>
        <dbReference type="Proteomes" id="UP000243255"/>
    </source>
</evidence>
<dbReference type="InterPro" id="IPR027417">
    <property type="entry name" value="P-loop_NTPase"/>
</dbReference>
<evidence type="ECO:0000256" key="3">
    <source>
        <dbReference type="SAM" id="Coils"/>
    </source>
</evidence>
<dbReference type="Gene3D" id="3.40.50.300">
    <property type="entry name" value="P-loop containing nucleotide triphosphate hydrolases"/>
    <property type="match status" value="2"/>
</dbReference>
<keyword evidence="1 2" id="KW-0645">Protease</keyword>
<dbReference type="STRING" id="1121321.SAMN04488530_101135"/>
<dbReference type="Gene3D" id="3.30.230.10">
    <property type="match status" value="1"/>
</dbReference>
<dbReference type="InterPro" id="IPR027065">
    <property type="entry name" value="Lon_Prtase"/>
</dbReference>
<evidence type="ECO:0000256" key="2">
    <source>
        <dbReference type="PROSITE-ProRule" id="PRU01122"/>
    </source>
</evidence>
<dbReference type="Gene3D" id="1.10.8.60">
    <property type="match status" value="1"/>
</dbReference>
<dbReference type="GO" id="GO:0004176">
    <property type="term" value="F:ATP-dependent peptidase activity"/>
    <property type="evidence" value="ECO:0007669"/>
    <property type="project" value="UniProtKB-UniRule"/>
</dbReference>
<feature type="coiled-coil region" evidence="3">
    <location>
        <begin position="96"/>
        <end position="147"/>
    </location>
</feature>
<keyword evidence="3" id="KW-0175">Coiled coil</keyword>
<dbReference type="GO" id="GO:0005524">
    <property type="term" value="F:ATP binding"/>
    <property type="evidence" value="ECO:0007669"/>
    <property type="project" value="InterPro"/>
</dbReference>
<feature type="active site" evidence="2">
    <location>
        <position position="616"/>
    </location>
</feature>
<reference evidence="6" key="1">
    <citation type="submission" date="2016-11" db="EMBL/GenBank/DDBJ databases">
        <authorList>
            <person name="Varghese N."/>
            <person name="Submissions S."/>
        </authorList>
    </citation>
    <scope>NUCLEOTIDE SEQUENCE [LARGE SCALE GENOMIC DNA]</scope>
    <source>
        <strain evidence="6">DSM 2635</strain>
    </source>
</reference>
<dbReference type="Proteomes" id="UP000243255">
    <property type="component" value="Unassembled WGS sequence"/>
</dbReference>
<dbReference type="RefSeq" id="WP_242948786.1">
    <property type="nucleotide sequence ID" value="NZ_BAABCH010000027.1"/>
</dbReference>
<dbReference type="InterPro" id="IPR014721">
    <property type="entry name" value="Ribsml_uS5_D2-typ_fold_subgr"/>
</dbReference>
<keyword evidence="6" id="KW-1185">Reference proteome</keyword>
<comment type="similarity">
    <text evidence="2">Belongs to the peptidase S16 family.</text>
</comment>
<dbReference type="Pfam" id="PF20437">
    <property type="entry name" value="LonC_helical"/>
    <property type="match status" value="1"/>
</dbReference>
<dbReference type="PRINTS" id="PR00830">
    <property type="entry name" value="ENDOLAPTASE"/>
</dbReference>
<evidence type="ECO:0000259" key="4">
    <source>
        <dbReference type="PROSITE" id="PS51786"/>
    </source>
</evidence>
<feature type="active site" evidence="2">
    <location>
        <position position="659"/>
    </location>
</feature>
<dbReference type="InterPro" id="IPR046843">
    <property type="entry name" value="LonB_AAA-LID"/>
</dbReference>
<keyword evidence="2" id="KW-0720">Serine protease</keyword>
<dbReference type="GO" id="GO:0004252">
    <property type="term" value="F:serine-type endopeptidase activity"/>
    <property type="evidence" value="ECO:0007669"/>
    <property type="project" value="UniProtKB-UniRule"/>
</dbReference>
<dbReference type="Pfam" id="PF13654">
    <property type="entry name" value="AAA_32"/>
    <property type="match status" value="1"/>
</dbReference>
<accession>A0A1M5JGG0</accession>
<keyword evidence="2" id="KW-0378">Hydrolase</keyword>
<organism evidence="5 6">
    <name type="scientific">Asaccharospora irregularis DSM 2635</name>
    <dbReference type="NCBI Taxonomy" id="1121321"/>
    <lineage>
        <taxon>Bacteria</taxon>
        <taxon>Bacillati</taxon>
        <taxon>Bacillota</taxon>
        <taxon>Clostridia</taxon>
        <taxon>Peptostreptococcales</taxon>
        <taxon>Peptostreptococcaceae</taxon>
        <taxon>Asaccharospora</taxon>
    </lineage>
</organism>
<evidence type="ECO:0000313" key="5">
    <source>
        <dbReference type="EMBL" id="SHG39664.1"/>
    </source>
</evidence>
<dbReference type="Pfam" id="PF20436">
    <property type="entry name" value="LonB_AAA-LID"/>
    <property type="match status" value="1"/>
</dbReference>
<name>A0A1M5JGG0_9FIRM</name>
<feature type="coiled-coil region" evidence="3">
    <location>
        <begin position="182"/>
        <end position="220"/>
    </location>
</feature>
<feature type="domain" description="Lon proteolytic" evidence="4">
    <location>
        <begin position="526"/>
        <end position="721"/>
    </location>
</feature>
<dbReference type="EMBL" id="FQWX01000001">
    <property type="protein sequence ID" value="SHG39664.1"/>
    <property type="molecule type" value="Genomic_DNA"/>
</dbReference>
<dbReference type="Pfam" id="PF05362">
    <property type="entry name" value="Lon_C"/>
    <property type="match status" value="1"/>
</dbReference>
<dbReference type="EC" id="3.4.21.53" evidence="2"/>
<dbReference type="InterPro" id="IPR008269">
    <property type="entry name" value="Lon_proteolytic"/>
</dbReference>
<comment type="catalytic activity">
    <reaction evidence="2">
        <text>Hydrolysis of proteins in presence of ATP.</text>
        <dbReference type="EC" id="3.4.21.53"/>
    </reaction>
</comment>
<dbReference type="AlphaFoldDB" id="A0A1M5JGG0"/>
<dbReference type="InterPro" id="IPR046844">
    <property type="entry name" value="Lon-like_helical"/>
</dbReference>
<protein>
    <recommendedName>
        <fullName evidence="2">endopeptidase La</fullName>
        <ecNumber evidence="2">3.4.21.53</ecNumber>
    </recommendedName>
</protein>
<dbReference type="GO" id="GO:0006508">
    <property type="term" value="P:proteolysis"/>
    <property type="evidence" value="ECO:0007669"/>
    <property type="project" value="UniProtKB-KW"/>
</dbReference>
<dbReference type="InterPro" id="IPR020568">
    <property type="entry name" value="Ribosomal_Su5_D2-typ_SF"/>
</dbReference>
<dbReference type="PANTHER" id="PTHR10046">
    <property type="entry name" value="ATP DEPENDENT LON PROTEASE FAMILY MEMBER"/>
    <property type="match status" value="1"/>
</dbReference>
<sequence length="746" mass="85803">MLKYNNTSEIEPLKKTLGQQRAVEAMEIGLSIDNPAYNIYVAGDAGTGKGTYVLETLGKNAKNKNTHKDWCYVYNFVDQREPIIIGLKRGLGREFKNDIEKLIENLLDEIKDAFESEDFELAKNQLIEDYEIEKEELLKRIKKYGEEKGFKLKSSKVGIVFVPMDEEQEESEPSEIEFYKSKRELESMAIQLIYKIKDLEEAAKKEVIRLEDEIAKLVLEPHIEILTEKYKDYPKVIEYLKKIEIDILEYIYLFYMEEDELKEKYDKEHFIRYRVNLFVDNGAEEYKDKAPVVVETNPTPSNLFGKAEYDYYNGSIKTDFTKIMPGSVHKANGGCLVIYMDQILRYATSWDMLKRVIKSKKISVETQTCIKPEHMAVDFKVVLIGSNYIYNLLYKYDNEFAKYFKIFVDFDNIMDKTEENEYGVAQFVSYQCDKNNLKHFTYDAVQEIVKYSTRLAGDKYKLSTEFNKIMEILIEADAYSKLRDNKYVDREDVKKAISQRRKRLSKIEDKMEESIKKGFTLIETEGSKVGVINGLSVLNVGEYSFGKPSRITVTTSHGNKGIVNIEREVDMSGSIHSKGVMILGGYLAENFAQKFPLSLNAYICFEQNYGGVDGDSASGAELYALISSLSEVPLKQNIAVTGSINQKGDIQVVGGINEKVEGFYSLCNKRGLENDYGVIIPKNNKRNLVLNDEVNEAIEAGKFKIYEIERVEEAIEILTDKPFDEVKKLAEYKLFSFSEIQNTKNK</sequence>
<evidence type="ECO:0000256" key="1">
    <source>
        <dbReference type="ARBA" id="ARBA00022670"/>
    </source>
</evidence>
<dbReference type="GO" id="GO:0030163">
    <property type="term" value="P:protein catabolic process"/>
    <property type="evidence" value="ECO:0007669"/>
    <property type="project" value="InterPro"/>
</dbReference>
<proteinExistence type="inferred from homology"/>
<dbReference type="InterPro" id="IPR041699">
    <property type="entry name" value="AAA_32"/>
</dbReference>
<dbReference type="PROSITE" id="PS51786">
    <property type="entry name" value="LON_PROTEOLYTIC"/>
    <property type="match status" value="1"/>
</dbReference>
<gene>
    <name evidence="5" type="ORF">SAMN04488530_101135</name>
</gene>
<dbReference type="SUPFAM" id="SSF54211">
    <property type="entry name" value="Ribosomal protein S5 domain 2-like"/>
    <property type="match status" value="1"/>
</dbReference>